<dbReference type="Pfam" id="PF12937">
    <property type="entry name" value="F-box-like"/>
    <property type="match status" value="1"/>
</dbReference>
<dbReference type="Gene3D" id="2.130.10.30">
    <property type="entry name" value="Regulator of chromosome condensation 1/beta-lactamase-inhibitor protein II"/>
    <property type="match status" value="2"/>
</dbReference>
<dbReference type="OrthoDB" id="61110at2759"/>
<proteinExistence type="predicted"/>
<accession>A0A6A7BAY1</accession>
<organism evidence="3 4">
    <name type="scientific">Plenodomus tracheiphilus IPT5</name>
    <dbReference type="NCBI Taxonomy" id="1408161"/>
    <lineage>
        <taxon>Eukaryota</taxon>
        <taxon>Fungi</taxon>
        <taxon>Dikarya</taxon>
        <taxon>Ascomycota</taxon>
        <taxon>Pezizomycotina</taxon>
        <taxon>Dothideomycetes</taxon>
        <taxon>Pleosporomycetidae</taxon>
        <taxon>Pleosporales</taxon>
        <taxon>Pleosporineae</taxon>
        <taxon>Leptosphaeriaceae</taxon>
        <taxon>Plenodomus</taxon>
    </lineage>
</organism>
<dbReference type="PROSITE" id="PS50012">
    <property type="entry name" value="RCC1_3"/>
    <property type="match status" value="1"/>
</dbReference>
<protein>
    <recommendedName>
        <fullName evidence="2">F-box domain-containing protein</fullName>
    </recommendedName>
</protein>
<dbReference type="InterPro" id="IPR036047">
    <property type="entry name" value="F-box-like_dom_sf"/>
</dbReference>
<dbReference type="InterPro" id="IPR009091">
    <property type="entry name" value="RCC1/BLIP-II"/>
</dbReference>
<dbReference type="SUPFAM" id="SSF50985">
    <property type="entry name" value="RCC1/BLIP-II"/>
    <property type="match status" value="1"/>
</dbReference>
<dbReference type="InterPro" id="IPR051553">
    <property type="entry name" value="Ran_GTPase-activating"/>
</dbReference>
<dbReference type="EMBL" id="MU006302">
    <property type="protein sequence ID" value="KAF2851509.1"/>
    <property type="molecule type" value="Genomic_DNA"/>
</dbReference>
<dbReference type="GO" id="GO:0005085">
    <property type="term" value="F:guanyl-nucleotide exchange factor activity"/>
    <property type="evidence" value="ECO:0007669"/>
    <property type="project" value="TreeGrafter"/>
</dbReference>
<dbReference type="GO" id="GO:0005737">
    <property type="term" value="C:cytoplasm"/>
    <property type="evidence" value="ECO:0007669"/>
    <property type="project" value="TreeGrafter"/>
</dbReference>
<feature type="repeat" description="RCC1" evidence="1">
    <location>
        <begin position="84"/>
        <end position="160"/>
    </location>
</feature>
<evidence type="ECO:0000313" key="4">
    <source>
        <dbReference type="Proteomes" id="UP000799423"/>
    </source>
</evidence>
<dbReference type="Proteomes" id="UP000799423">
    <property type="component" value="Unassembled WGS sequence"/>
</dbReference>
<evidence type="ECO:0000259" key="2">
    <source>
        <dbReference type="PROSITE" id="PS50181"/>
    </source>
</evidence>
<feature type="domain" description="F-box" evidence="2">
    <location>
        <begin position="5"/>
        <end position="53"/>
    </location>
</feature>
<dbReference type="AlphaFoldDB" id="A0A6A7BAY1"/>
<dbReference type="CDD" id="cd09917">
    <property type="entry name" value="F-box_SF"/>
    <property type="match status" value="1"/>
</dbReference>
<dbReference type="InterPro" id="IPR000408">
    <property type="entry name" value="Reg_chr_condens"/>
</dbReference>
<reference evidence="3" key="1">
    <citation type="submission" date="2020-01" db="EMBL/GenBank/DDBJ databases">
        <authorList>
            <consortium name="DOE Joint Genome Institute"/>
            <person name="Haridas S."/>
            <person name="Albert R."/>
            <person name="Binder M."/>
            <person name="Bloem J."/>
            <person name="Labutti K."/>
            <person name="Salamov A."/>
            <person name="Andreopoulos B."/>
            <person name="Baker S.E."/>
            <person name="Barry K."/>
            <person name="Bills G."/>
            <person name="Bluhm B.H."/>
            <person name="Cannon C."/>
            <person name="Castanera R."/>
            <person name="Culley D.E."/>
            <person name="Daum C."/>
            <person name="Ezra D."/>
            <person name="Gonzalez J.B."/>
            <person name="Henrissat B."/>
            <person name="Kuo A."/>
            <person name="Liang C."/>
            <person name="Lipzen A."/>
            <person name="Lutzoni F."/>
            <person name="Magnuson J."/>
            <person name="Mondo S."/>
            <person name="Nolan M."/>
            <person name="Ohm R."/>
            <person name="Pangilinan J."/>
            <person name="Park H.-J."/>
            <person name="Ramirez L."/>
            <person name="Alfaro M."/>
            <person name="Sun H."/>
            <person name="Tritt A."/>
            <person name="Yoshinaga Y."/>
            <person name="Zwiers L.-H."/>
            <person name="Turgeon B.G."/>
            <person name="Goodwin S.B."/>
            <person name="Spatafora J.W."/>
            <person name="Crous P.W."/>
            <person name="Grigoriev I.V."/>
        </authorList>
    </citation>
    <scope>NUCLEOTIDE SEQUENCE</scope>
    <source>
        <strain evidence="3">IPT5</strain>
    </source>
</reference>
<dbReference type="SUPFAM" id="SSF81383">
    <property type="entry name" value="F-box domain"/>
    <property type="match status" value="1"/>
</dbReference>
<gene>
    <name evidence="3" type="ORF">T440DRAFT_498485</name>
</gene>
<name>A0A6A7BAY1_9PLEO</name>
<dbReference type="PROSITE" id="PS50181">
    <property type="entry name" value="FBOX"/>
    <property type="match status" value="1"/>
</dbReference>
<dbReference type="PANTHER" id="PTHR45982">
    <property type="entry name" value="REGULATOR OF CHROMOSOME CONDENSATION"/>
    <property type="match status" value="1"/>
</dbReference>
<dbReference type="Pfam" id="PF00415">
    <property type="entry name" value="RCC1"/>
    <property type="match status" value="1"/>
</dbReference>
<dbReference type="Pfam" id="PF13540">
    <property type="entry name" value="RCC1_2"/>
    <property type="match status" value="1"/>
</dbReference>
<dbReference type="PANTHER" id="PTHR45982:SF3">
    <property type="entry name" value="F-BOX PROTEIN POF9"/>
    <property type="match status" value="1"/>
</dbReference>
<keyword evidence="4" id="KW-1185">Reference proteome</keyword>
<evidence type="ECO:0000313" key="3">
    <source>
        <dbReference type="EMBL" id="KAF2851509.1"/>
    </source>
</evidence>
<dbReference type="Gene3D" id="1.20.1280.50">
    <property type="match status" value="1"/>
</dbReference>
<dbReference type="InterPro" id="IPR001810">
    <property type="entry name" value="F-box_dom"/>
</dbReference>
<evidence type="ECO:0000256" key="1">
    <source>
        <dbReference type="PROSITE-ProRule" id="PRU00235"/>
    </source>
</evidence>
<sequence length="644" mass="72854">MADKVSSITDLPLDILVLIFPYLDAKSYLALCSTCKGFQQPSIRLDPAYWSFVTRSTFRVPNQPVVQHDGVRWQKMYRRLLTQSRVYTWGCNTHSRLGHSYPDRQAQGQPMVGRIFRPGRARAHANVNCSFPTEMEDTRQLGIISDMQCGGWSTTLLTSRGTLHTAGVLDGQRVYGSTDRLRSLAFPAGYPYSSAEAQYNEPTVAIRQFSSGRSHVLALSDSGRIWSWYNTKKPALYVKFATLDIKESSVEYSKDMGSIYGQVKQVIAGWSRSSAYVQGVGIVVWDPVERDPRDGEDAETDTMLVLDSAEIPRTGFRRIRDTHGQSAEDKSLGEEVGSVSNYIILEHYVVFVTDIGKVFCGRFGDKNKIDDILELRQLRNEKGTTLDVQGSFRRFAVFRNEEVVTTDQDYLEACWSVRERNIEQEHIEGLRRIPALQRNDVISVAFGDYHYLALHANGKITSYGTENQACGALGLGHEGAASGQARGIVYDRFSHNGRLLPHCYTQGRQIWFDSKKREWVEHVISGRADPDESMERRELFVSNPNVQGEVSEWLEQESRAWDEGDQEDGLGAYFALRVSAAGWHSGALVLVNEELANKESAYKWEHLNFPRLILADGTEMPGQKKFDGWREGQPEWQLEGQVWN</sequence>